<evidence type="ECO:0000256" key="1">
    <source>
        <dbReference type="ARBA" id="ARBA00000085"/>
    </source>
</evidence>
<dbReference type="CDD" id="cd16922">
    <property type="entry name" value="HATPase_EvgS-ArcB-TorS-like"/>
    <property type="match status" value="1"/>
</dbReference>
<dbReference type="GO" id="GO:0000155">
    <property type="term" value="F:phosphorelay sensor kinase activity"/>
    <property type="evidence" value="ECO:0007669"/>
    <property type="project" value="InterPro"/>
</dbReference>
<dbReference type="InterPro" id="IPR036890">
    <property type="entry name" value="HATPase_C_sf"/>
</dbReference>
<dbReference type="SUPFAM" id="SSF47384">
    <property type="entry name" value="Homodimeric domain of signal transducing histidine kinase"/>
    <property type="match status" value="1"/>
</dbReference>
<dbReference type="InterPro" id="IPR035965">
    <property type="entry name" value="PAS-like_dom_sf"/>
</dbReference>
<dbReference type="CDD" id="cd17546">
    <property type="entry name" value="REC_hyHK_CKI1_RcsC-like"/>
    <property type="match status" value="1"/>
</dbReference>
<dbReference type="SUPFAM" id="SSF52172">
    <property type="entry name" value="CheY-like"/>
    <property type="match status" value="1"/>
</dbReference>
<keyword evidence="9" id="KW-0418">Kinase</keyword>
<comment type="catalytic activity">
    <reaction evidence="1">
        <text>ATP + protein L-histidine = ADP + protein N-phospho-L-histidine.</text>
        <dbReference type="EC" id="2.7.13.3"/>
    </reaction>
</comment>
<dbReference type="NCBIfam" id="TIGR00229">
    <property type="entry name" value="sensory_box"/>
    <property type="match status" value="1"/>
</dbReference>
<evidence type="ECO:0000259" key="16">
    <source>
        <dbReference type="PROSITE" id="PS50109"/>
    </source>
</evidence>
<evidence type="ECO:0000256" key="3">
    <source>
        <dbReference type="ARBA" id="ARBA00012438"/>
    </source>
</evidence>
<dbReference type="InterPro" id="IPR001789">
    <property type="entry name" value="Sig_transdc_resp-reg_receiver"/>
</dbReference>
<dbReference type="Proteomes" id="UP000095552">
    <property type="component" value="Unassembled WGS sequence"/>
</dbReference>
<dbReference type="SMART" id="SM00091">
    <property type="entry name" value="PAS"/>
    <property type="match status" value="2"/>
</dbReference>
<dbReference type="InterPro" id="IPR013656">
    <property type="entry name" value="PAS_4"/>
</dbReference>
<accession>A0A1E5SL05</accession>
<dbReference type="SUPFAM" id="SSF55785">
    <property type="entry name" value="PYP-like sensor domain (PAS domain)"/>
    <property type="match status" value="2"/>
</dbReference>
<evidence type="ECO:0000256" key="10">
    <source>
        <dbReference type="ARBA" id="ARBA00022840"/>
    </source>
</evidence>
<dbReference type="PROSITE" id="PS50110">
    <property type="entry name" value="RESPONSE_REGULATORY"/>
    <property type="match status" value="1"/>
</dbReference>
<keyword evidence="12" id="KW-0902">Two-component regulatory system</keyword>
<dbReference type="FunFam" id="1.10.287.130:FF:000003">
    <property type="entry name" value="Histidine kinase"/>
    <property type="match status" value="1"/>
</dbReference>
<keyword evidence="4" id="KW-1003">Cell membrane</keyword>
<evidence type="ECO:0000256" key="11">
    <source>
        <dbReference type="ARBA" id="ARBA00022989"/>
    </source>
</evidence>
<keyword evidence="7 15" id="KW-0812">Transmembrane</keyword>
<dbReference type="Pfam" id="PF13426">
    <property type="entry name" value="PAS_9"/>
    <property type="match status" value="1"/>
</dbReference>
<dbReference type="InterPro" id="IPR036097">
    <property type="entry name" value="HisK_dim/P_sf"/>
</dbReference>
<reference evidence="19 20" key="1">
    <citation type="submission" date="2016-08" db="EMBL/GenBank/DDBJ databases">
        <title>Draft genome of Fabibacter sp. strain SK-8.</title>
        <authorList>
            <person name="Wong S.-K."/>
            <person name="Hamasaki K."/>
            <person name="Yoshizawa S."/>
        </authorList>
    </citation>
    <scope>NUCLEOTIDE SEQUENCE [LARGE SCALE GENOMIC DNA]</scope>
    <source>
        <strain evidence="19 20">SK-8</strain>
    </source>
</reference>
<dbReference type="SMART" id="SM00448">
    <property type="entry name" value="REC"/>
    <property type="match status" value="1"/>
</dbReference>
<dbReference type="SMART" id="SM00388">
    <property type="entry name" value="HisKA"/>
    <property type="match status" value="1"/>
</dbReference>
<gene>
    <name evidence="19" type="ORF">BFP71_09160</name>
</gene>
<keyword evidence="13 15" id="KW-0472">Membrane</keyword>
<dbReference type="AlphaFoldDB" id="A0A1E5SL05"/>
<evidence type="ECO:0000256" key="9">
    <source>
        <dbReference type="ARBA" id="ARBA00022777"/>
    </source>
</evidence>
<evidence type="ECO:0000256" key="15">
    <source>
        <dbReference type="SAM" id="Phobius"/>
    </source>
</evidence>
<keyword evidence="10" id="KW-0067">ATP-binding</keyword>
<proteinExistence type="predicted"/>
<dbReference type="InterPro" id="IPR005467">
    <property type="entry name" value="His_kinase_dom"/>
</dbReference>
<dbReference type="Pfam" id="PF08448">
    <property type="entry name" value="PAS_4"/>
    <property type="match status" value="1"/>
</dbReference>
<name>A0A1E5SL05_9BACT</name>
<evidence type="ECO:0000256" key="2">
    <source>
        <dbReference type="ARBA" id="ARBA00004651"/>
    </source>
</evidence>
<feature type="modified residue" description="4-aspartylphosphate" evidence="14">
    <location>
        <position position="613"/>
    </location>
</feature>
<evidence type="ECO:0000256" key="4">
    <source>
        <dbReference type="ARBA" id="ARBA00022475"/>
    </source>
</evidence>
<comment type="caution">
    <text evidence="19">The sequence shown here is derived from an EMBL/GenBank/DDBJ whole genome shotgun (WGS) entry which is preliminary data.</text>
</comment>
<dbReference type="Gene3D" id="3.40.50.2300">
    <property type="match status" value="1"/>
</dbReference>
<organism evidence="19 20">
    <name type="scientific">Roseivirga misakiensis</name>
    <dbReference type="NCBI Taxonomy" id="1563681"/>
    <lineage>
        <taxon>Bacteria</taxon>
        <taxon>Pseudomonadati</taxon>
        <taxon>Bacteroidota</taxon>
        <taxon>Cytophagia</taxon>
        <taxon>Cytophagales</taxon>
        <taxon>Roseivirgaceae</taxon>
        <taxon>Roseivirga</taxon>
    </lineage>
</organism>
<dbReference type="PROSITE" id="PS50112">
    <property type="entry name" value="PAS"/>
    <property type="match status" value="1"/>
</dbReference>
<dbReference type="STRING" id="1563681.BFP71_09160"/>
<dbReference type="Gene3D" id="3.30.450.20">
    <property type="entry name" value="PAS domain"/>
    <property type="match status" value="2"/>
</dbReference>
<evidence type="ECO:0000259" key="18">
    <source>
        <dbReference type="PROSITE" id="PS50112"/>
    </source>
</evidence>
<dbReference type="Pfam" id="PF00072">
    <property type="entry name" value="Response_reg"/>
    <property type="match status" value="1"/>
</dbReference>
<dbReference type="EMBL" id="MDGQ01000005">
    <property type="protein sequence ID" value="OEJ99726.1"/>
    <property type="molecule type" value="Genomic_DNA"/>
</dbReference>
<dbReference type="Gene3D" id="1.10.287.130">
    <property type="match status" value="1"/>
</dbReference>
<evidence type="ECO:0000256" key="14">
    <source>
        <dbReference type="PROSITE-ProRule" id="PRU00169"/>
    </source>
</evidence>
<dbReference type="EC" id="2.7.13.3" evidence="3"/>
<evidence type="ECO:0000256" key="7">
    <source>
        <dbReference type="ARBA" id="ARBA00022692"/>
    </source>
</evidence>
<evidence type="ECO:0000256" key="6">
    <source>
        <dbReference type="ARBA" id="ARBA00022679"/>
    </source>
</evidence>
<dbReference type="CDD" id="cd00130">
    <property type="entry name" value="PAS"/>
    <property type="match status" value="1"/>
</dbReference>
<dbReference type="SUPFAM" id="SSF55874">
    <property type="entry name" value="ATPase domain of HSP90 chaperone/DNA topoisomerase II/histidine kinase"/>
    <property type="match status" value="1"/>
</dbReference>
<dbReference type="SMART" id="SM00387">
    <property type="entry name" value="HATPase_c"/>
    <property type="match status" value="1"/>
</dbReference>
<evidence type="ECO:0000259" key="17">
    <source>
        <dbReference type="PROSITE" id="PS50110"/>
    </source>
</evidence>
<dbReference type="PANTHER" id="PTHR45339:SF1">
    <property type="entry name" value="HYBRID SIGNAL TRANSDUCTION HISTIDINE KINASE J"/>
    <property type="match status" value="1"/>
</dbReference>
<dbReference type="Gene3D" id="3.30.565.10">
    <property type="entry name" value="Histidine kinase-like ATPase, C-terminal domain"/>
    <property type="match status" value="1"/>
</dbReference>
<dbReference type="InterPro" id="IPR000014">
    <property type="entry name" value="PAS"/>
</dbReference>
<dbReference type="FunFam" id="3.30.565.10:FF:000010">
    <property type="entry name" value="Sensor histidine kinase RcsC"/>
    <property type="match status" value="1"/>
</dbReference>
<keyword evidence="11 15" id="KW-1133">Transmembrane helix</keyword>
<dbReference type="PROSITE" id="PS50109">
    <property type="entry name" value="HIS_KIN"/>
    <property type="match status" value="1"/>
</dbReference>
<dbReference type="InterPro" id="IPR003594">
    <property type="entry name" value="HATPase_dom"/>
</dbReference>
<dbReference type="RefSeq" id="WP_069835188.1">
    <property type="nucleotide sequence ID" value="NZ_MDGQ01000005.1"/>
</dbReference>
<dbReference type="PANTHER" id="PTHR45339">
    <property type="entry name" value="HYBRID SIGNAL TRANSDUCTION HISTIDINE KINASE J"/>
    <property type="match status" value="1"/>
</dbReference>
<dbReference type="InterPro" id="IPR011006">
    <property type="entry name" value="CheY-like_superfamily"/>
</dbReference>
<evidence type="ECO:0000313" key="20">
    <source>
        <dbReference type="Proteomes" id="UP000095552"/>
    </source>
</evidence>
<sequence>MSVYFYFLIVAVLLLTIVTFYLIQFRRKAKGLEDKLIIVKMRNESITDTFDLLMEHSSDFVFRYNREGVITYVSSNVERTLGYAQSDGEMHFRDIVTPNKINEKIAGHVKDRFRNISTLKSPYFIEVFDKNKQTNMLEIFEFPFTNNKGEIDYVTCVARNVTSIYKAELELKQSELQQAIILDAIPDAMFTMDRETRYIDYQIQEEDELWFKPDEFLGKKISEVIPDPLGTIFSDAIANAFKTGQMQTLEYQFGKPGKESTYEGRFIKLDEQRVFVMARDISAQKNLEIELRKAKTAAENATKAKSNFLATMSHEIRTPMNGVIGMTSLLADTDLTEDQLEFVETIQASGDTLLRIINDILDYSKIESGKLSFEESVFSLDKVIDDSIALIAFEAQKKDLVVNKNIAADVPDFIKTDRGRLRQIILNLLSNAVKFTERGSVFINVTLESTTNKHATLAFHVKDTGIGIPKKKLGSLFKEFTQADSSHSRKFGGTGLGLAIVKRLVKLLHGKISVKSEVGIGSEFCFTTKAKLVTEMEKTKTLSLMENIPALPESRKISDDYPLKVLFAEDNVVNRRLTAIFLERLGFTPKIVSTGLEVVSEVEDTVYDVILLDISMPEMDGYEATKAIREKNLNPSPYIIGFSANAFQDDIDKALDLGMDDYLTKPIRFEELKSKLMTAGRRRFPFVS</sequence>
<dbReference type="InterPro" id="IPR003661">
    <property type="entry name" value="HisK_dim/P_dom"/>
</dbReference>
<comment type="subcellular location">
    <subcellularLocation>
        <location evidence="2">Cell membrane</location>
        <topology evidence="2">Multi-pass membrane protein</topology>
    </subcellularLocation>
</comment>
<feature type="domain" description="Histidine kinase" evidence="16">
    <location>
        <begin position="311"/>
        <end position="532"/>
    </location>
</feature>
<evidence type="ECO:0000256" key="13">
    <source>
        <dbReference type="ARBA" id="ARBA00023136"/>
    </source>
</evidence>
<evidence type="ECO:0000256" key="5">
    <source>
        <dbReference type="ARBA" id="ARBA00022553"/>
    </source>
</evidence>
<dbReference type="InterPro" id="IPR004358">
    <property type="entry name" value="Sig_transdc_His_kin-like_C"/>
</dbReference>
<feature type="domain" description="PAS" evidence="18">
    <location>
        <begin position="46"/>
        <end position="87"/>
    </location>
</feature>
<evidence type="ECO:0000256" key="12">
    <source>
        <dbReference type="ARBA" id="ARBA00023012"/>
    </source>
</evidence>
<dbReference type="CDD" id="cd00082">
    <property type="entry name" value="HisKA"/>
    <property type="match status" value="1"/>
</dbReference>
<evidence type="ECO:0000313" key="19">
    <source>
        <dbReference type="EMBL" id="OEJ99726.1"/>
    </source>
</evidence>
<dbReference type="Pfam" id="PF00512">
    <property type="entry name" value="HisKA"/>
    <property type="match status" value="1"/>
</dbReference>
<keyword evidence="20" id="KW-1185">Reference proteome</keyword>
<keyword evidence="8" id="KW-0547">Nucleotide-binding</keyword>
<keyword evidence="5 14" id="KW-0597">Phosphoprotein</keyword>
<feature type="transmembrane region" description="Helical" evidence="15">
    <location>
        <begin position="6"/>
        <end position="23"/>
    </location>
</feature>
<evidence type="ECO:0000256" key="8">
    <source>
        <dbReference type="ARBA" id="ARBA00022741"/>
    </source>
</evidence>
<protein>
    <recommendedName>
        <fullName evidence="3">histidine kinase</fullName>
        <ecNumber evidence="3">2.7.13.3</ecNumber>
    </recommendedName>
</protein>
<dbReference type="GO" id="GO:0005524">
    <property type="term" value="F:ATP binding"/>
    <property type="evidence" value="ECO:0007669"/>
    <property type="project" value="UniProtKB-KW"/>
</dbReference>
<dbReference type="OrthoDB" id="9811889at2"/>
<keyword evidence="6" id="KW-0808">Transferase</keyword>
<feature type="domain" description="Response regulatory" evidence="17">
    <location>
        <begin position="564"/>
        <end position="680"/>
    </location>
</feature>
<dbReference type="PRINTS" id="PR00344">
    <property type="entry name" value="BCTRLSENSOR"/>
</dbReference>
<dbReference type="GO" id="GO:0005886">
    <property type="term" value="C:plasma membrane"/>
    <property type="evidence" value="ECO:0007669"/>
    <property type="project" value="UniProtKB-SubCell"/>
</dbReference>
<dbReference type="Pfam" id="PF02518">
    <property type="entry name" value="HATPase_c"/>
    <property type="match status" value="1"/>
</dbReference>